<dbReference type="InterPro" id="IPR044925">
    <property type="entry name" value="His-Me_finger_sf"/>
</dbReference>
<feature type="region of interest" description="Disordered" evidence="1">
    <location>
        <begin position="102"/>
        <end position="128"/>
    </location>
</feature>
<feature type="transmembrane region" description="Helical" evidence="2">
    <location>
        <begin position="134"/>
        <end position="153"/>
    </location>
</feature>
<organism evidence="3 4">
    <name type="scientific">Belnapia mucosa</name>
    <dbReference type="NCBI Taxonomy" id="2804532"/>
    <lineage>
        <taxon>Bacteria</taxon>
        <taxon>Pseudomonadati</taxon>
        <taxon>Pseudomonadota</taxon>
        <taxon>Alphaproteobacteria</taxon>
        <taxon>Acetobacterales</taxon>
        <taxon>Roseomonadaceae</taxon>
        <taxon>Belnapia</taxon>
    </lineage>
</organism>
<comment type="caution">
    <text evidence="3">The sequence shown here is derived from an EMBL/GenBank/DDBJ whole genome shotgun (WGS) entry which is preliminary data.</text>
</comment>
<keyword evidence="2" id="KW-0812">Transmembrane</keyword>
<dbReference type="SUPFAM" id="SSF54060">
    <property type="entry name" value="His-Me finger endonucleases"/>
    <property type="match status" value="1"/>
</dbReference>
<evidence type="ECO:0000313" key="4">
    <source>
        <dbReference type="Proteomes" id="UP000606490"/>
    </source>
</evidence>
<keyword evidence="3" id="KW-0540">Nuclease</keyword>
<sequence length="156" mass="16537">MLTGPIFQGEELQRLNHRVLVPTSLYKAVCLPSRREAAAYVASNAPGMAWRTVSLAELRDLADFNAFPILAAEVQRRAMRLLEPRPHNVRGSCGEAGTAVAANHRPTSPGSPIPTPRAPLVTSSSGSGGSGNTVLIIATLAAAIACYLLNRVLGRR</sequence>
<protein>
    <submittedName>
        <fullName evidence="3">DNA/RNA non-specific endonuclease</fullName>
    </submittedName>
</protein>
<keyword evidence="2" id="KW-0472">Membrane</keyword>
<evidence type="ECO:0000256" key="2">
    <source>
        <dbReference type="SAM" id="Phobius"/>
    </source>
</evidence>
<keyword evidence="2" id="KW-1133">Transmembrane helix</keyword>
<proteinExistence type="predicted"/>
<evidence type="ECO:0000313" key="3">
    <source>
        <dbReference type="EMBL" id="MBL6458966.1"/>
    </source>
</evidence>
<gene>
    <name evidence="3" type="ORF">JMJ55_26915</name>
</gene>
<keyword evidence="4" id="KW-1185">Reference proteome</keyword>
<keyword evidence="3" id="KW-0378">Hydrolase</keyword>
<dbReference type="EMBL" id="JAEUXJ010000023">
    <property type="protein sequence ID" value="MBL6458966.1"/>
    <property type="molecule type" value="Genomic_DNA"/>
</dbReference>
<keyword evidence="3" id="KW-0255">Endonuclease</keyword>
<reference evidence="3 4" key="1">
    <citation type="submission" date="2021-01" db="EMBL/GenBank/DDBJ databases">
        <title>Belnapia mucosa sp. nov. and Belnapia arida sp. nov., isolated from the Tabernas Desert (Almeria, Spain).</title>
        <authorList>
            <person name="Molina-Menor E."/>
            <person name="Vidal-Verdu A."/>
            <person name="Calonge A."/>
            <person name="Satari L."/>
            <person name="Pereto Magraner J."/>
            <person name="Porcar Miralles M."/>
        </authorList>
    </citation>
    <scope>NUCLEOTIDE SEQUENCE [LARGE SCALE GENOMIC DNA]</scope>
    <source>
        <strain evidence="3 4">T6</strain>
    </source>
</reference>
<dbReference type="GO" id="GO:0004519">
    <property type="term" value="F:endonuclease activity"/>
    <property type="evidence" value="ECO:0007669"/>
    <property type="project" value="UniProtKB-KW"/>
</dbReference>
<dbReference type="Proteomes" id="UP000606490">
    <property type="component" value="Unassembled WGS sequence"/>
</dbReference>
<name>A0ABS1VBA1_9PROT</name>
<dbReference type="Gene3D" id="3.40.570.10">
    <property type="entry name" value="Extracellular Endonuclease, subunit A"/>
    <property type="match status" value="1"/>
</dbReference>
<dbReference type="RefSeq" id="WP_202828702.1">
    <property type="nucleotide sequence ID" value="NZ_JAEUXJ010000023.1"/>
</dbReference>
<evidence type="ECO:0000256" key="1">
    <source>
        <dbReference type="SAM" id="MobiDB-lite"/>
    </source>
</evidence>
<dbReference type="InterPro" id="IPR044929">
    <property type="entry name" value="DNA/RNA_non-sp_Endonuclease_sf"/>
</dbReference>
<accession>A0ABS1VBA1</accession>